<comment type="caution">
    <text evidence="2">The sequence shown here is derived from an EMBL/GenBank/DDBJ whole genome shotgun (WGS) entry which is preliminary data.</text>
</comment>
<evidence type="ECO:0000313" key="3">
    <source>
        <dbReference type="Proteomes" id="UP000813824"/>
    </source>
</evidence>
<keyword evidence="3" id="KW-1185">Reference proteome</keyword>
<dbReference type="InterPro" id="IPR023606">
    <property type="entry name" value="CoA-Trfase_III_dom_1_sf"/>
</dbReference>
<dbReference type="InterPro" id="IPR050509">
    <property type="entry name" value="CoA-transferase_III"/>
</dbReference>
<dbReference type="SUPFAM" id="SSF89796">
    <property type="entry name" value="CoA-transferase family III (CaiB/BaiF)"/>
    <property type="match status" value="1"/>
</dbReference>
<protein>
    <submittedName>
        <fullName evidence="2">CoA-transferase family III</fullName>
    </submittedName>
</protein>
<dbReference type="EMBL" id="JAEVFJ010000013">
    <property type="protein sequence ID" value="KAH8101092.1"/>
    <property type="molecule type" value="Genomic_DNA"/>
</dbReference>
<dbReference type="InterPro" id="IPR044855">
    <property type="entry name" value="CoA-Trfase_III_dom3_sf"/>
</dbReference>
<dbReference type="PANTHER" id="PTHR48228">
    <property type="entry name" value="SUCCINYL-COA--D-CITRAMALATE COA-TRANSFERASE"/>
    <property type="match status" value="1"/>
</dbReference>
<dbReference type="Pfam" id="PF02515">
    <property type="entry name" value="CoA_transf_3"/>
    <property type="match status" value="1"/>
</dbReference>
<reference evidence="2" key="1">
    <citation type="journal article" date="2021" name="New Phytol.">
        <title>Evolutionary innovations through gain and loss of genes in the ectomycorrhizal Boletales.</title>
        <authorList>
            <person name="Wu G."/>
            <person name="Miyauchi S."/>
            <person name="Morin E."/>
            <person name="Kuo A."/>
            <person name="Drula E."/>
            <person name="Varga T."/>
            <person name="Kohler A."/>
            <person name="Feng B."/>
            <person name="Cao Y."/>
            <person name="Lipzen A."/>
            <person name="Daum C."/>
            <person name="Hundley H."/>
            <person name="Pangilinan J."/>
            <person name="Johnson J."/>
            <person name="Barry K."/>
            <person name="LaButti K."/>
            <person name="Ng V."/>
            <person name="Ahrendt S."/>
            <person name="Min B."/>
            <person name="Choi I.G."/>
            <person name="Park H."/>
            <person name="Plett J.M."/>
            <person name="Magnuson J."/>
            <person name="Spatafora J.W."/>
            <person name="Nagy L.G."/>
            <person name="Henrissat B."/>
            <person name="Grigoriev I.V."/>
            <person name="Yang Z.L."/>
            <person name="Xu J."/>
            <person name="Martin F.M."/>
        </authorList>
    </citation>
    <scope>NUCLEOTIDE SEQUENCE</scope>
    <source>
        <strain evidence="2">KKN 215</strain>
    </source>
</reference>
<dbReference type="GO" id="GO:0003824">
    <property type="term" value="F:catalytic activity"/>
    <property type="evidence" value="ECO:0007669"/>
    <property type="project" value="InterPro"/>
</dbReference>
<dbReference type="Gene3D" id="3.40.50.10540">
    <property type="entry name" value="Crotonobetainyl-coa:carnitine coa-transferase, domain 1"/>
    <property type="match status" value="1"/>
</dbReference>
<proteinExistence type="inferred from homology"/>
<dbReference type="InterPro" id="IPR003673">
    <property type="entry name" value="CoA-Trfase_fam_III"/>
</dbReference>
<dbReference type="Proteomes" id="UP000813824">
    <property type="component" value="Unassembled WGS sequence"/>
</dbReference>
<name>A0A8K0UQ66_9AGAR</name>
<evidence type="ECO:0000256" key="1">
    <source>
        <dbReference type="ARBA" id="ARBA00008383"/>
    </source>
</evidence>
<comment type="similarity">
    <text evidence="1">Belongs to the CoA-transferase III family.</text>
</comment>
<accession>A0A8K0UQ66</accession>
<sequence>MVNTFSLPLAGLKVVEFGGLAPAPFAGLILADWGAQVIRIDKLPSPDALYTPLDVLARGKRSIAIDIRKPSGLEVAKKLVCQADVLIDPFRPGVMEKLGLGPDVFLGEEGLNKKLIFSRLVGFSRTGMHRDIAGHDLNYLALSGVLSILPGSPDRPTFPLNLLADFAGGGLMCALGIMIALHERSRSGRGQIVDNDMVSATRYLSSFALIQSFIASSPEGDVLPPTVPSSDASSRMQNTLDDGAPFYTVYTCADGKWFSVACIEPKFYKIFLDAFINALPPQSKNAWVPDVEEQHWRESWPTTREFFEKGFKMYNRNYWTKVFEGTDACAVPVLSPQEAAILASTSASPNPHPTLSRTPARPLPEIQWTAPGEQYCLTVGQHTEDILKELGVEGEERARLLREGALGVAEIKRDAKL</sequence>
<evidence type="ECO:0000313" key="2">
    <source>
        <dbReference type="EMBL" id="KAH8101092.1"/>
    </source>
</evidence>
<gene>
    <name evidence="2" type="ORF">BXZ70DRAFT_891937</name>
</gene>
<dbReference type="AlphaFoldDB" id="A0A8K0UQ66"/>
<dbReference type="Gene3D" id="3.30.1540.10">
    <property type="entry name" value="formyl-coa transferase, domain 3"/>
    <property type="match status" value="1"/>
</dbReference>
<organism evidence="2 3">
    <name type="scientific">Cristinia sonorae</name>
    <dbReference type="NCBI Taxonomy" id="1940300"/>
    <lineage>
        <taxon>Eukaryota</taxon>
        <taxon>Fungi</taxon>
        <taxon>Dikarya</taxon>
        <taxon>Basidiomycota</taxon>
        <taxon>Agaricomycotina</taxon>
        <taxon>Agaricomycetes</taxon>
        <taxon>Agaricomycetidae</taxon>
        <taxon>Agaricales</taxon>
        <taxon>Pleurotineae</taxon>
        <taxon>Stephanosporaceae</taxon>
        <taxon>Cristinia</taxon>
    </lineage>
</organism>
<dbReference type="PANTHER" id="PTHR48228:SF5">
    <property type="entry name" value="ALPHA-METHYLACYL-COA RACEMASE"/>
    <property type="match status" value="1"/>
</dbReference>
<dbReference type="OrthoDB" id="16747at2759"/>